<accession>A0AAN9SS72</accession>
<proteinExistence type="predicted"/>
<dbReference type="Proteomes" id="UP001386955">
    <property type="component" value="Unassembled WGS sequence"/>
</dbReference>
<dbReference type="Gene3D" id="1.25.40.20">
    <property type="entry name" value="Ankyrin repeat-containing domain"/>
    <property type="match status" value="1"/>
</dbReference>
<dbReference type="PANTHER" id="PTHR24128:SF87">
    <property type="entry name" value="ANKYRIN REPEAT FAMILY PROTEIN"/>
    <property type="match status" value="1"/>
</dbReference>
<comment type="caution">
    <text evidence="2">The sequence shown here is derived from an EMBL/GenBank/DDBJ whole genome shotgun (WGS) entry which is preliminary data.</text>
</comment>
<dbReference type="GO" id="GO:0005886">
    <property type="term" value="C:plasma membrane"/>
    <property type="evidence" value="ECO:0007669"/>
    <property type="project" value="UniProtKB-SubCell"/>
</dbReference>
<dbReference type="InterPro" id="IPR036770">
    <property type="entry name" value="Ankyrin_rpt-contain_sf"/>
</dbReference>
<protein>
    <submittedName>
        <fullName evidence="2">Uncharacterized protein</fullName>
    </submittedName>
</protein>
<dbReference type="SUPFAM" id="SSF48403">
    <property type="entry name" value="Ankyrin repeat"/>
    <property type="match status" value="1"/>
</dbReference>
<organism evidence="2 3">
    <name type="scientific">Psophocarpus tetragonolobus</name>
    <name type="common">Winged bean</name>
    <name type="synonym">Dolichos tetragonolobus</name>
    <dbReference type="NCBI Taxonomy" id="3891"/>
    <lineage>
        <taxon>Eukaryota</taxon>
        <taxon>Viridiplantae</taxon>
        <taxon>Streptophyta</taxon>
        <taxon>Embryophyta</taxon>
        <taxon>Tracheophyta</taxon>
        <taxon>Spermatophyta</taxon>
        <taxon>Magnoliopsida</taxon>
        <taxon>eudicotyledons</taxon>
        <taxon>Gunneridae</taxon>
        <taxon>Pentapetalae</taxon>
        <taxon>rosids</taxon>
        <taxon>fabids</taxon>
        <taxon>Fabales</taxon>
        <taxon>Fabaceae</taxon>
        <taxon>Papilionoideae</taxon>
        <taxon>50 kb inversion clade</taxon>
        <taxon>NPAAA clade</taxon>
        <taxon>indigoferoid/millettioid clade</taxon>
        <taxon>Phaseoleae</taxon>
        <taxon>Psophocarpus</taxon>
    </lineage>
</organism>
<keyword evidence="3" id="KW-1185">Reference proteome</keyword>
<dbReference type="EMBL" id="JAYMYS010000002">
    <property type="protein sequence ID" value="KAK7405259.1"/>
    <property type="molecule type" value="Genomic_DNA"/>
</dbReference>
<comment type="subcellular location">
    <subcellularLocation>
        <location evidence="1">Cell membrane</location>
        <topology evidence="1">Peripheral membrane protein</topology>
    </subcellularLocation>
</comment>
<evidence type="ECO:0000313" key="3">
    <source>
        <dbReference type="Proteomes" id="UP001386955"/>
    </source>
</evidence>
<evidence type="ECO:0000313" key="2">
    <source>
        <dbReference type="EMBL" id="KAK7405259.1"/>
    </source>
</evidence>
<sequence length="187" mass="21186">MTSQEISTLNTIMSTIDTLKVAAQEGDINRLYQVIEKDPQVLDDIDSKSFVETPLHVAAFHGHLYFATEIIILKPSLALKLDSQGLSPLHRALHRPNERMVLRLRWRHSSAFGNSYGKGKRALDIAGSDHAKRKLEERRDSKVILKAYIGKLRMKQYMSEEESNAYLIVVDFIKLTLGPITLTLSLI</sequence>
<evidence type="ECO:0000256" key="1">
    <source>
        <dbReference type="ARBA" id="ARBA00004202"/>
    </source>
</evidence>
<reference evidence="2 3" key="1">
    <citation type="submission" date="2024-01" db="EMBL/GenBank/DDBJ databases">
        <title>The genomes of 5 underutilized Papilionoideae crops provide insights into root nodulation and disease resistanc.</title>
        <authorList>
            <person name="Jiang F."/>
        </authorList>
    </citation>
    <scope>NUCLEOTIDE SEQUENCE [LARGE SCALE GENOMIC DNA]</scope>
    <source>
        <strain evidence="2">DUOXIRENSHENG_FW03</strain>
        <tissue evidence="2">Leaves</tissue>
    </source>
</reference>
<name>A0AAN9SS72_PSOTE</name>
<gene>
    <name evidence="2" type="ORF">VNO78_06459</name>
</gene>
<dbReference type="PANTHER" id="PTHR24128">
    <property type="entry name" value="HOMEOBOX PROTEIN WARIAI"/>
    <property type="match status" value="1"/>
</dbReference>
<dbReference type="AlphaFoldDB" id="A0AAN9SS72"/>